<reference evidence="3" key="1">
    <citation type="journal article" date="2016" name="Nat. Genet.">
        <title>A high-quality carrot genome assembly provides new insights into carotenoid accumulation and asterid genome evolution.</title>
        <authorList>
            <person name="Iorizzo M."/>
            <person name="Ellison S."/>
            <person name="Senalik D."/>
            <person name="Zeng P."/>
            <person name="Satapoomin P."/>
            <person name="Huang J."/>
            <person name="Bowman M."/>
            <person name="Iovene M."/>
            <person name="Sanseverino W."/>
            <person name="Cavagnaro P."/>
            <person name="Yildiz M."/>
            <person name="Macko-Podgorni A."/>
            <person name="Moranska E."/>
            <person name="Grzebelus E."/>
            <person name="Grzebelus D."/>
            <person name="Ashrafi H."/>
            <person name="Zheng Z."/>
            <person name="Cheng S."/>
            <person name="Spooner D."/>
            <person name="Van Deynze A."/>
            <person name="Simon P."/>
        </authorList>
    </citation>
    <scope>NUCLEOTIDE SEQUENCE</scope>
    <source>
        <tissue evidence="3">Leaf</tissue>
    </source>
</reference>
<organism evidence="3 4">
    <name type="scientific">Daucus carota subsp. sativus</name>
    <name type="common">Carrot</name>
    <dbReference type="NCBI Taxonomy" id="79200"/>
    <lineage>
        <taxon>Eukaryota</taxon>
        <taxon>Viridiplantae</taxon>
        <taxon>Streptophyta</taxon>
        <taxon>Embryophyta</taxon>
        <taxon>Tracheophyta</taxon>
        <taxon>Spermatophyta</taxon>
        <taxon>Magnoliopsida</taxon>
        <taxon>eudicotyledons</taxon>
        <taxon>Gunneridae</taxon>
        <taxon>Pentapetalae</taxon>
        <taxon>asterids</taxon>
        <taxon>campanulids</taxon>
        <taxon>Apiales</taxon>
        <taxon>Apiaceae</taxon>
        <taxon>Apioideae</taxon>
        <taxon>Scandiceae</taxon>
        <taxon>Daucinae</taxon>
        <taxon>Daucus</taxon>
        <taxon>Daucus sect. Daucus</taxon>
    </lineage>
</organism>
<dbReference type="InterPro" id="IPR039251">
    <property type="entry name" value="OXLD1"/>
</dbReference>
<dbReference type="InterPro" id="IPR019180">
    <property type="entry name" value="Oxidoreductase-like_N"/>
</dbReference>
<feature type="domain" description="Oxidoreductase-like" evidence="2">
    <location>
        <begin position="112"/>
        <end position="153"/>
    </location>
</feature>
<dbReference type="PANTHER" id="PTHR21193">
    <property type="entry name" value="OXIDOREDUCTASE-LIKE DOMAIN-CONTAINING PROTEIN 1"/>
    <property type="match status" value="1"/>
</dbReference>
<proteinExistence type="predicted"/>
<evidence type="ECO:0000259" key="2">
    <source>
        <dbReference type="Pfam" id="PF09791"/>
    </source>
</evidence>
<feature type="region of interest" description="Disordered" evidence="1">
    <location>
        <begin position="86"/>
        <end position="120"/>
    </location>
</feature>
<dbReference type="Pfam" id="PF09791">
    <property type="entry name" value="Oxidored-like"/>
    <property type="match status" value="1"/>
</dbReference>
<sequence length="167" mass="18828">MIPLHVQTTLQPVHTKSQPLVKIKPPLFHKHDPLGGATADFTMKHINLRRITTHHFSDLSRFRGVFRVSHNKIAPYSIMSDKEKINCQSHSEKTSDNNNNNNNIGGAKEKQVELPPPPEKPLPGDCCGSGCVRCVWDIYYEELDDYNNLVKNIRPGSNSVENDRSSS</sequence>
<dbReference type="EMBL" id="CP093348">
    <property type="protein sequence ID" value="WOH05367.1"/>
    <property type="molecule type" value="Genomic_DNA"/>
</dbReference>
<accession>A0AAF0XE08</accession>
<protein>
    <recommendedName>
        <fullName evidence="2">Oxidoreductase-like domain-containing protein</fullName>
    </recommendedName>
</protein>
<dbReference type="Proteomes" id="UP000077755">
    <property type="component" value="Chromosome 6"/>
</dbReference>
<dbReference type="PANTHER" id="PTHR21193:SF3">
    <property type="entry name" value="OXIDOREDUCTASE-LIKE DOMAIN-CONTAINING PROTEIN 1"/>
    <property type="match status" value="1"/>
</dbReference>
<name>A0AAF0XE08_DAUCS</name>
<reference evidence="3" key="2">
    <citation type="submission" date="2022-03" db="EMBL/GenBank/DDBJ databases">
        <title>Draft title - Genomic analysis of global carrot germplasm unveils the trajectory of domestication and the origin of high carotenoid orange carrot.</title>
        <authorList>
            <person name="Iorizzo M."/>
            <person name="Ellison S."/>
            <person name="Senalik D."/>
            <person name="Macko-Podgorni A."/>
            <person name="Grzebelus D."/>
            <person name="Bostan H."/>
            <person name="Rolling W."/>
            <person name="Curaba J."/>
            <person name="Simon P."/>
        </authorList>
    </citation>
    <scope>NUCLEOTIDE SEQUENCE</scope>
    <source>
        <tissue evidence="3">Leaf</tissue>
    </source>
</reference>
<evidence type="ECO:0000313" key="3">
    <source>
        <dbReference type="EMBL" id="WOH05367.1"/>
    </source>
</evidence>
<feature type="compositionally biased region" description="Basic and acidic residues" evidence="1">
    <location>
        <begin position="86"/>
        <end position="95"/>
    </location>
</feature>
<keyword evidence="4" id="KW-1185">Reference proteome</keyword>
<dbReference type="AlphaFoldDB" id="A0AAF0XE08"/>
<evidence type="ECO:0000313" key="4">
    <source>
        <dbReference type="Proteomes" id="UP000077755"/>
    </source>
</evidence>
<evidence type="ECO:0000256" key="1">
    <source>
        <dbReference type="SAM" id="MobiDB-lite"/>
    </source>
</evidence>
<gene>
    <name evidence="3" type="ORF">DCAR_0624783</name>
</gene>